<feature type="domain" description="Smr" evidence="1">
    <location>
        <begin position="105"/>
        <end position="186"/>
    </location>
</feature>
<reference evidence="2 3" key="2">
    <citation type="submission" date="2016-03" db="EMBL/GenBank/DDBJ databases">
        <title>New uncultured bacterium of the family Gallionellaceae from acid mine drainage: description and reconstruction of genome based on metagenomic analysis of microbial community.</title>
        <authorList>
            <person name="Kadnikov V."/>
            <person name="Ivasenko D."/>
            <person name="Beletsky A."/>
            <person name="Mardanov A."/>
            <person name="Danilova E."/>
            <person name="Pimenov N."/>
            <person name="Karnachuk O."/>
            <person name="Ravin N."/>
        </authorList>
    </citation>
    <scope>NUCLEOTIDE SEQUENCE [LARGE SCALE GENOMIC DNA]</scope>
    <source>
        <strain evidence="2">ShG14-8</strain>
    </source>
</reference>
<dbReference type="Gene3D" id="3.30.1370.110">
    <property type="match status" value="1"/>
</dbReference>
<proteinExistence type="predicted"/>
<organism evidence="2 3">
    <name type="scientific">Candidatus Gallionella acididurans</name>
    <dbReference type="NCBI Taxonomy" id="1796491"/>
    <lineage>
        <taxon>Bacteria</taxon>
        <taxon>Pseudomonadati</taxon>
        <taxon>Pseudomonadota</taxon>
        <taxon>Betaproteobacteria</taxon>
        <taxon>Nitrosomonadales</taxon>
        <taxon>Gallionellaceae</taxon>
        <taxon>Gallionella</taxon>
    </lineage>
</organism>
<gene>
    <name evidence="2" type="ORF">AWT59_2408</name>
</gene>
<dbReference type="PROSITE" id="PS50828">
    <property type="entry name" value="SMR"/>
    <property type="match status" value="1"/>
</dbReference>
<comment type="caution">
    <text evidence="2">The sequence shown here is derived from an EMBL/GenBank/DDBJ whole genome shotgun (WGS) entry which is preliminary data.</text>
</comment>
<dbReference type="PANTHER" id="PTHR35562">
    <property type="entry name" value="DNA ENDONUCLEASE SMRA-RELATED"/>
    <property type="match status" value="1"/>
</dbReference>
<dbReference type="SMART" id="SM00463">
    <property type="entry name" value="SMR"/>
    <property type="match status" value="1"/>
</dbReference>
<dbReference type="SUPFAM" id="SSF160443">
    <property type="entry name" value="SMR domain-like"/>
    <property type="match status" value="1"/>
</dbReference>
<name>A0A139BR46_9PROT</name>
<dbReference type="EMBL" id="LSLI01000073">
    <property type="protein sequence ID" value="KXS31466.1"/>
    <property type="molecule type" value="Genomic_DNA"/>
</dbReference>
<evidence type="ECO:0000313" key="3">
    <source>
        <dbReference type="Proteomes" id="UP000070578"/>
    </source>
</evidence>
<dbReference type="PANTHER" id="PTHR35562:SF2">
    <property type="entry name" value="DNA ENDONUCLEASE SMRA-RELATED"/>
    <property type="match status" value="1"/>
</dbReference>
<dbReference type="InterPro" id="IPR036063">
    <property type="entry name" value="Smr_dom_sf"/>
</dbReference>
<sequence>MKKTPTSKPGNISPDDAALFRAAVGTVQPLPEQSRIIPQPAPRKPLFVQAVTKPAIPDTLSDGCAAQNFSDFADHDAPEEYLSDGLSRMTLRKLKRGNWPIQDSLDLHGNNSDAARKLLQEFLHEATQRELRCVLVIHGKGLNSREGGAVLRKLARHWLTQHTRVLGYCDAQPKDGGSGAALVLLKANR</sequence>
<dbReference type="Proteomes" id="UP000070578">
    <property type="component" value="Unassembled WGS sequence"/>
</dbReference>
<reference evidence="2 3" key="1">
    <citation type="submission" date="2016-02" db="EMBL/GenBank/DDBJ databases">
        <authorList>
            <person name="Wen L."/>
            <person name="He K."/>
            <person name="Yang H."/>
        </authorList>
    </citation>
    <scope>NUCLEOTIDE SEQUENCE [LARGE SCALE GENOMIC DNA]</scope>
    <source>
        <strain evidence="2">ShG14-8</strain>
    </source>
</reference>
<accession>A0A139BR46</accession>
<protein>
    <submittedName>
        <fullName evidence="2">Smr domain</fullName>
    </submittedName>
</protein>
<dbReference type="Pfam" id="PF01713">
    <property type="entry name" value="Smr"/>
    <property type="match status" value="1"/>
</dbReference>
<evidence type="ECO:0000259" key="1">
    <source>
        <dbReference type="PROSITE" id="PS50828"/>
    </source>
</evidence>
<dbReference type="AlphaFoldDB" id="A0A139BR46"/>
<dbReference type="InterPro" id="IPR002625">
    <property type="entry name" value="Smr_dom"/>
</dbReference>
<evidence type="ECO:0000313" key="2">
    <source>
        <dbReference type="EMBL" id="KXS31466.1"/>
    </source>
</evidence>